<dbReference type="InterPro" id="IPR037379">
    <property type="entry name" value="WDR74/Nsa1"/>
</dbReference>
<dbReference type="InterPro" id="IPR036322">
    <property type="entry name" value="WD40_repeat_dom_sf"/>
</dbReference>
<gene>
    <name evidence="2" type="ORF">RRG08_056808</name>
</gene>
<reference evidence="2" key="1">
    <citation type="journal article" date="2023" name="G3 (Bethesda)">
        <title>A reference genome for the long-term kleptoplast-retaining sea slug Elysia crispata morphotype clarki.</title>
        <authorList>
            <person name="Eastman K.E."/>
            <person name="Pendleton A.L."/>
            <person name="Shaikh M.A."/>
            <person name="Suttiyut T."/>
            <person name="Ogas R."/>
            <person name="Tomko P."/>
            <person name="Gavelis G."/>
            <person name="Widhalm J.R."/>
            <person name="Wisecaver J.H."/>
        </authorList>
    </citation>
    <scope>NUCLEOTIDE SEQUENCE</scope>
    <source>
        <strain evidence="2">ECLA1</strain>
    </source>
</reference>
<organism evidence="2 3">
    <name type="scientific">Elysia crispata</name>
    <name type="common">lettuce slug</name>
    <dbReference type="NCBI Taxonomy" id="231223"/>
    <lineage>
        <taxon>Eukaryota</taxon>
        <taxon>Metazoa</taxon>
        <taxon>Spiralia</taxon>
        <taxon>Lophotrochozoa</taxon>
        <taxon>Mollusca</taxon>
        <taxon>Gastropoda</taxon>
        <taxon>Heterobranchia</taxon>
        <taxon>Euthyneura</taxon>
        <taxon>Panpulmonata</taxon>
        <taxon>Sacoglossa</taxon>
        <taxon>Placobranchoidea</taxon>
        <taxon>Plakobranchidae</taxon>
        <taxon>Elysia</taxon>
    </lineage>
</organism>
<dbReference type="GO" id="GO:0030687">
    <property type="term" value="C:preribosome, large subunit precursor"/>
    <property type="evidence" value="ECO:0007669"/>
    <property type="project" value="TreeGrafter"/>
</dbReference>
<dbReference type="InterPro" id="IPR001680">
    <property type="entry name" value="WD40_rpt"/>
</dbReference>
<feature type="compositionally biased region" description="Basic and acidic residues" evidence="1">
    <location>
        <begin position="364"/>
        <end position="373"/>
    </location>
</feature>
<dbReference type="SUPFAM" id="SSF50978">
    <property type="entry name" value="WD40 repeat-like"/>
    <property type="match status" value="1"/>
</dbReference>
<feature type="region of interest" description="Disordered" evidence="1">
    <location>
        <begin position="1"/>
        <end position="20"/>
    </location>
</feature>
<dbReference type="GO" id="GO:0042273">
    <property type="term" value="P:ribosomal large subunit biogenesis"/>
    <property type="evidence" value="ECO:0007669"/>
    <property type="project" value="InterPro"/>
</dbReference>
<keyword evidence="3" id="KW-1185">Reference proteome</keyword>
<dbReference type="Pfam" id="PF00400">
    <property type="entry name" value="WD40"/>
    <property type="match status" value="1"/>
</dbReference>
<dbReference type="GO" id="GO:0005730">
    <property type="term" value="C:nucleolus"/>
    <property type="evidence" value="ECO:0007669"/>
    <property type="project" value="InterPro"/>
</dbReference>
<feature type="region of interest" description="Disordered" evidence="1">
    <location>
        <begin position="364"/>
        <end position="394"/>
    </location>
</feature>
<dbReference type="InterPro" id="IPR015943">
    <property type="entry name" value="WD40/YVTN_repeat-like_dom_sf"/>
</dbReference>
<dbReference type="Proteomes" id="UP001283361">
    <property type="component" value="Unassembled WGS sequence"/>
</dbReference>
<dbReference type="Gene3D" id="2.130.10.10">
    <property type="entry name" value="YVTN repeat-like/Quinoprotein amine dehydrogenase"/>
    <property type="match status" value="2"/>
</dbReference>
<proteinExistence type="predicted"/>
<dbReference type="SMART" id="SM00320">
    <property type="entry name" value="WD40"/>
    <property type="match status" value="5"/>
</dbReference>
<comment type="caution">
    <text evidence="2">The sequence shown here is derived from an EMBL/GenBank/DDBJ whole genome shotgun (WGS) entry which is preliminary data.</text>
</comment>
<dbReference type="PANTHER" id="PTHR16038:SF4">
    <property type="entry name" value="WD REPEAT-CONTAINING PROTEIN 74"/>
    <property type="match status" value="1"/>
</dbReference>
<evidence type="ECO:0000313" key="2">
    <source>
        <dbReference type="EMBL" id="KAK3784850.1"/>
    </source>
</evidence>
<evidence type="ECO:0000313" key="3">
    <source>
        <dbReference type="Proteomes" id="UP001283361"/>
    </source>
</evidence>
<dbReference type="AlphaFoldDB" id="A0AAE1ABG2"/>
<feature type="compositionally biased region" description="Polar residues" evidence="1">
    <location>
        <begin position="1"/>
        <end position="14"/>
    </location>
</feature>
<accession>A0AAE1ABG2</accession>
<dbReference type="EMBL" id="JAWDGP010002185">
    <property type="protein sequence ID" value="KAK3784850.1"/>
    <property type="molecule type" value="Genomic_DNA"/>
</dbReference>
<evidence type="ECO:0008006" key="4">
    <source>
        <dbReference type="Google" id="ProtNLM"/>
    </source>
</evidence>
<name>A0AAE1ABG2_9GAST</name>
<evidence type="ECO:0000256" key="1">
    <source>
        <dbReference type="SAM" id="MobiDB-lite"/>
    </source>
</evidence>
<dbReference type="PANTHER" id="PTHR16038">
    <property type="entry name" value="NOP SEVEN ASSOCIATED PROTEIN 1"/>
    <property type="match status" value="1"/>
</dbReference>
<protein>
    <recommendedName>
        <fullName evidence="4">WD repeat-containing protein 74</fullName>
    </recommendedName>
</protein>
<sequence length="418" mass="47130">MASSSFEETQQRDLNNLPRIDPTTAHQYPFDVYAGCVTGYLKGCYILSRSHHNLNELQNVHPNWEIRCMCWKNYNEAEILTGQRDNCIISYSMTNGKSYSLPIELPDETGIIRNIKSHDHLLIAAFSKGLVKCQTVNADEITFVRDQDGKTHEDIESGSDLFCMDHNRCHPSLILTGGKENPLKIWDISSPKAPVFTAKNVRNDWLNLTVPIWVTKAEFFSQSNKVVTGTAKAHIRLYDPSSAQRRPVMDIDSKESSPITALAVRPNSEFEVVAGTGKGTLFLVDLRKKSVVRNYKSVKGGVTDIKFHPSIPYFATSSIDRHVYCFKLDAAKQTKCSSIYMLSQINCILFSSLWTSDKTEVEKSKESADKIAENSEQPSISDRSDEEEGEGLWDSMSVVKTKRKVSSAKVTQKKRKRE</sequence>